<name>A0AAD1X8C5_EUPCR</name>
<dbReference type="Proteomes" id="UP001295684">
    <property type="component" value="Unassembled WGS sequence"/>
</dbReference>
<comment type="caution">
    <text evidence="2">The sequence shown here is derived from an EMBL/GenBank/DDBJ whole genome shotgun (WGS) entry which is preliminary data.</text>
</comment>
<dbReference type="EMBL" id="CAMPGE010005823">
    <property type="protein sequence ID" value="CAI2364664.1"/>
    <property type="molecule type" value="Genomic_DNA"/>
</dbReference>
<gene>
    <name evidence="2" type="ORF">ECRASSUSDP1_LOCUS6009</name>
</gene>
<accession>A0AAD1X8C5</accession>
<feature type="region of interest" description="Disordered" evidence="1">
    <location>
        <begin position="16"/>
        <end position="39"/>
    </location>
</feature>
<keyword evidence="3" id="KW-1185">Reference proteome</keyword>
<protein>
    <submittedName>
        <fullName evidence="2">Uncharacterized protein</fullName>
    </submittedName>
</protein>
<proteinExistence type="predicted"/>
<sequence length="324" mass="39053">MIILKGKVVFGEKVTEKKEQKGCNEKKERRDGKEEQKETLPILPSLNSSSLLLNKQLSFQHLSTSKQEEWKIKRQEFGNEFIPFEVLKMAEMKDHLCRKWERQGRVNPDGSVEKKKGRKRTNMLKFTNLYELIHEHVIPRWKKYLSKKSIKTNKNSDELPRSDILWKKIIRDAREFYRILFRMRFHYLDHKDEKSIEKCISIFFEELGIPIEPHYFEDPSLYIFLHQTKRKTESRLFSDSDNEVWLSPFKVIEKFNSHYKKFFLSDKLCSRLLYFVYINYITDYTKLTNLKYQTTLVTTICLVLRCYTRMSKFSQLSRVNLITI</sequence>
<evidence type="ECO:0000313" key="2">
    <source>
        <dbReference type="EMBL" id="CAI2364664.1"/>
    </source>
</evidence>
<feature type="compositionally biased region" description="Basic and acidic residues" evidence="1">
    <location>
        <begin position="16"/>
        <end position="38"/>
    </location>
</feature>
<evidence type="ECO:0000256" key="1">
    <source>
        <dbReference type="SAM" id="MobiDB-lite"/>
    </source>
</evidence>
<evidence type="ECO:0000313" key="3">
    <source>
        <dbReference type="Proteomes" id="UP001295684"/>
    </source>
</evidence>
<organism evidence="2 3">
    <name type="scientific">Euplotes crassus</name>
    <dbReference type="NCBI Taxonomy" id="5936"/>
    <lineage>
        <taxon>Eukaryota</taxon>
        <taxon>Sar</taxon>
        <taxon>Alveolata</taxon>
        <taxon>Ciliophora</taxon>
        <taxon>Intramacronucleata</taxon>
        <taxon>Spirotrichea</taxon>
        <taxon>Hypotrichia</taxon>
        <taxon>Euplotida</taxon>
        <taxon>Euplotidae</taxon>
        <taxon>Moneuplotes</taxon>
    </lineage>
</organism>
<reference evidence="2" key="1">
    <citation type="submission" date="2023-07" db="EMBL/GenBank/DDBJ databases">
        <authorList>
            <consortium name="AG Swart"/>
            <person name="Singh M."/>
            <person name="Singh A."/>
            <person name="Seah K."/>
            <person name="Emmerich C."/>
        </authorList>
    </citation>
    <scope>NUCLEOTIDE SEQUENCE</scope>
    <source>
        <strain evidence="2">DP1</strain>
    </source>
</reference>
<dbReference type="AlphaFoldDB" id="A0AAD1X8C5"/>